<accession>A0A328BUU1</accession>
<dbReference type="OrthoDB" id="564871at2"/>
<proteinExistence type="predicted"/>
<organism evidence="1 2">
    <name type="scientific">Phenylobacterium kunshanense</name>
    <dbReference type="NCBI Taxonomy" id="1445034"/>
    <lineage>
        <taxon>Bacteria</taxon>
        <taxon>Pseudomonadati</taxon>
        <taxon>Pseudomonadota</taxon>
        <taxon>Alphaproteobacteria</taxon>
        <taxon>Caulobacterales</taxon>
        <taxon>Caulobacteraceae</taxon>
        <taxon>Phenylobacterium</taxon>
    </lineage>
</organism>
<gene>
    <name evidence="1" type="ORF">DJ019_01995</name>
</gene>
<sequence length="204" mass="23131">MITVATLLWTPNGRSLPFSRMYDESWVAKLLNGFARNLSHEFRFVLFTDRERDLPGCIEQRRISADRPDYSTCIEPFGLGVPMILCGLDTVVTGDCDALAASCFTRKTIGLPRDPYAPHRACNGVCLVPAGFESVANLHRGENDMEWVRKFPHSFIDDEFPGEVLSYKGDVEGKCLGSAKVVYFHGRKKPHELSHLSWIKEHWR</sequence>
<reference evidence="1 2" key="1">
    <citation type="submission" date="2018-05" db="EMBL/GenBank/DDBJ databases">
        <authorList>
            <person name="Lanie J.A."/>
            <person name="Ng W.-L."/>
            <person name="Kazmierczak K.M."/>
            <person name="Andrzejewski T.M."/>
            <person name="Davidsen T.M."/>
            <person name="Wayne K.J."/>
            <person name="Tettelin H."/>
            <person name="Glass J.I."/>
            <person name="Rusch D."/>
            <person name="Podicherti R."/>
            <person name="Tsui H.-C.T."/>
            <person name="Winkler M.E."/>
        </authorList>
    </citation>
    <scope>NUCLEOTIDE SEQUENCE [LARGE SCALE GENOMIC DNA]</scope>
    <source>
        <strain evidence="1 2">BUT-10</strain>
    </source>
</reference>
<dbReference type="RefSeq" id="WP_111274300.1">
    <property type="nucleotide sequence ID" value="NZ_QFYS01000001.1"/>
</dbReference>
<keyword evidence="2" id="KW-1185">Reference proteome</keyword>
<evidence type="ECO:0000313" key="1">
    <source>
        <dbReference type="EMBL" id="RAK68808.1"/>
    </source>
</evidence>
<name>A0A328BUU1_9CAUL</name>
<protein>
    <submittedName>
        <fullName evidence="1">Uncharacterized protein</fullName>
    </submittedName>
</protein>
<dbReference type="AlphaFoldDB" id="A0A328BUU1"/>
<evidence type="ECO:0000313" key="2">
    <source>
        <dbReference type="Proteomes" id="UP000249524"/>
    </source>
</evidence>
<comment type="caution">
    <text evidence="1">The sequence shown here is derived from an EMBL/GenBank/DDBJ whole genome shotgun (WGS) entry which is preliminary data.</text>
</comment>
<dbReference type="EMBL" id="QFYS01000001">
    <property type="protein sequence ID" value="RAK68808.1"/>
    <property type="molecule type" value="Genomic_DNA"/>
</dbReference>
<dbReference type="Proteomes" id="UP000249524">
    <property type="component" value="Unassembled WGS sequence"/>
</dbReference>